<keyword evidence="3" id="KW-1185">Reference proteome</keyword>
<evidence type="ECO:0000313" key="3">
    <source>
        <dbReference type="Proteomes" id="UP000611762"/>
    </source>
</evidence>
<dbReference type="PANTHER" id="PTHR30244:SF34">
    <property type="entry name" value="DTDP-4-AMINO-4,6-DIDEOXYGALACTOSE TRANSAMINASE"/>
    <property type="match status" value="1"/>
</dbReference>
<comment type="caution">
    <text evidence="2">The sequence shown here is derived from an EMBL/GenBank/DDBJ whole genome shotgun (WGS) entry which is preliminary data.</text>
</comment>
<protein>
    <submittedName>
        <fullName evidence="2">DegT/DnrJ/EryC1/StrS family aminotransferase</fullName>
    </submittedName>
</protein>
<keyword evidence="1" id="KW-0812">Transmembrane</keyword>
<keyword evidence="1" id="KW-1133">Transmembrane helix</keyword>
<dbReference type="GO" id="GO:0000271">
    <property type="term" value="P:polysaccharide biosynthetic process"/>
    <property type="evidence" value="ECO:0007669"/>
    <property type="project" value="TreeGrafter"/>
</dbReference>
<dbReference type="InterPro" id="IPR015421">
    <property type="entry name" value="PyrdxlP-dep_Trfase_major"/>
</dbReference>
<reference evidence="2" key="1">
    <citation type="submission" date="2020-08" db="EMBL/GenBank/DDBJ databases">
        <title>Genome public.</title>
        <authorList>
            <person name="Liu C."/>
            <person name="Sun Q."/>
        </authorList>
    </citation>
    <scope>NUCLEOTIDE SEQUENCE</scope>
    <source>
        <strain evidence="2">H8</strain>
    </source>
</reference>
<keyword evidence="1" id="KW-0472">Membrane</keyword>
<keyword evidence="2" id="KW-0808">Transferase</keyword>
<dbReference type="AlphaFoldDB" id="A0A926DLR0"/>
<evidence type="ECO:0000256" key="1">
    <source>
        <dbReference type="SAM" id="Phobius"/>
    </source>
</evidence>
<dbReference type="SUPFAM" id="SSF53383">
    <property type="entry name" value="PLP-dependent transferases"/>
    <property type="match status" value="1"/>
</dbReference>
<name>A0A926DLR0_9FIRM</name>
<dbReference type="GO" id="GO:0030170">
    <property type="term" value="F:pyridoxal phosphate binding"/>
    <property type="evidence" value="ECO:0007669"/>
    <property type="project" value="TreeGrafter"/>
</dbReference>
<proteinExistence type="predicted"/>
<dbReference type="PANTHER" id="PTHR30244">
    <property type="entry name" value="TRANSAMINASE"/>
    <property type="match status" value="1"/>
</dbReference>
<dbReference type="InterPro" id="IPR000653">
    <property type="entry name" value="DegT/StrS_aminotransferase"/>
</dbReference>
<gene>
    <name evidence="2" type="ORF">H8698_00375</name>
</gene>
<dbReference type="InterPro" id="IPR015424">
    <property type="entry name" value="PyrdxlP-dep_Trfase"/>
</dbReference>
<evidence type="ECO:0000313" key="2">
    <source>
        <dbReference type="EMBL" id="MBC8539430.1"/>
    </source>
</evidence>
<dbReference type="EMBL" id="JACRSU010000001">
    <property type="protein sequence ID" value="MBC8539430.1"/>
    <property type="molecule type" value="Genomic_DNA"/>
</dbReference>
<feature type="transmembrane region" description="Helical" evidence="1">
    <location>
        <begin position="28"/>
        <end position="47"/>
    </location>
</feature>
<accession>A0A926DLR0</accession>
<dbReference type="Gene3D" id="3.40.640.10">
    <property type="entry name" value="Type I PLP-dependent aspartate aminotransferase-like (Major domain)"/>
    <property type="match status" value="1"/>
</dbReference>
<dbReference type="Proteomes" id="UP000611762">
    <property type="component" value="Unassembled WGS sequence"/>
</dbReference>
<dbReference type="Pfam" id="PF01041">
    <property type="entry name" value="DegT_DnrJ_EryC1"/>
    <property type="match status" value="1"/>
</dbReference>
<organism evidence="2 3">
    <name type="scientific">Congzhengia minquanensis</name>
    <dbReference type="NCBI Taxonomy" id="2763657"/>
    <lineage>
        <taxon>Bacteria</taxon>
        <taxon>Bacillati</taxon>
        <taxon>Bacillota</taxon>
        <taxon>Clostridia</taxon>
        <taxon>Eubacteriales</taxon>
        <taxon>Oscillospiraceae</taxon>
        <taxon>Congzhengia</taxon>
    </lineage>
</organism>
<dbReference type="GO" id="GO:0008483">
    <property type="term" value="F:transaminase activity"/>
    <property type="evidence" value="ECO:0007669"/>
    <property type="project" value="UniProtKB-KW"/>
</dbReference>
<keyword evidence="2" id="KW-0032">Aminotransferase</keyword>
<sequence>MIEKEKERIDDEGIDLLNLLLNLWNHKLLILVLACIAALFMFVKTAFSQILPILLICDEYGVLLFEDAAESLGATYKGKQTGTFGKYGIFSFNGNKIITTSGGGMLVSDDEERLKKVLY</sequence>